<evidence type="ECO:0000256" key="2">
    <source>
        <dbReference type="SAM" id="MobiDB-lite"/>
    </source>
</evidence>
<sequence length="699" mass="73763">PGGGRDLRPALPGMAFHQAQPQPRFGPDGQEIVDFTPPQLPPGGQAWGPPILPRGMENAVDYAGVALRPMVRPLLPQAPSGVGVVETIGCSVLRPAVSDHAKLPARLAAEVEEVASSVSSVIKAQVQEPMEQGISDLQKGPEWAGCDQSPAQSTSAVPREAGQAPSVVYPDKIQLEQAEVNTSPEPGEERRKVEDAAAEATQALRAIAAEAEARVQAERQAAAAEVMAQKAHHDEAMARIQAELSELKAQAAARESLEASLNGAAMARIEAELAELKAAQAKAAARSVETIAFPATSPQAASQTNAPPAETQPSAPVAATRSVETLASPATPSQPASPSDAPPTETQPLASVETRTESPAQPQVKMQATEDERKPRLTLEKTIVVSEAMHGHNSSPRRDVSLDKTIVVVDAEEPAQSAHKAFAPESASVGIDCLEQTVAVDIPCSKSNPSVSFVAPGVAPGVTPGEPLLFGSDILLAVEKARAAVAELQRRAGIKQDQEASTPRRLAKLEESSPGDAPFCHDVVGLNILLSQDGYTATRSCGCRESVAICKRPLMQQSEGRYFEVEVGQTVDGWMGGLGIGVTHSSPSDLKDQRLPDKAWRVPQTFILGYTGNKYLNGKEGTINWQSDQLQVGQRIGLLIAGGGDLHIFVDGNEVAHVEEAEMRSAGLRRQEPLYGIVDVYNATLSVRLLPGAAAPRKS</sequence>
<organism evidence="4 5">
    <name type="scientific">Symbiodinium pilosum</name>
    <name type="common">Dinoflagellate</name>
    <dbReference type="NCBI Taxonomy" id="2952"/>
    <lineage>
        <taxon>Eukaryota</taxon>
        <taxon>Sar</taxon>
        <taxon>Alveolata</taxon>
        <taxon>Dinophyceae</taxon>
        <taxon>Suessiales</taxon>
        <taxon>Symbiodiniaceae</taxon>
        <taxon>Symbiodinium</taxon>
    </lineage>
</organism>
<dbReference type="InterPro" id="IPR006573">
    <property type="entry name" value="NHR_dom"/>
</dbReference>
<feature type="region of interest" description="Disordered" evidence="2">
    <location>
        <begin position="136"/>
        <end position="164"/>
    </location>
</feature>
<dbReference type="PANTHER" id="PTHR12429">
    <property type="entry name" value="NEURALIZED"/>
    <property type="match status" value="1"/>
</dbReference>
<dbReference type="EMBL" id="CAJNIZ010012058">
    <property type="protein sequence ID" value="CAE7328408.1"/>
    <property type="molecule type" value="Genomic_DNA"/>
</dbReference>
<evidence type="ECO:0000313" key="4">
    <source>
        <dbReference type="EMBL" id="CAE7328408.1"/>
    </source>
</evidence>
<proteinExistence type="predicted"/>
<name>A0A812NMX4_SYMPI</name>
<feature type="compositionally biased region" description="Polar residues" evidence="2">
    <location>
        <begin position="357"/>
        <end position="366"/>
    </location>
</feature>
<accession>A0A812NMX4</accession>
<dbReference type="OrthoDB" id="49113at2759"/>
<evidence type="ECO:0000259" key="3">
    <source>
        <dbReference type="PROSITE" id="PS51065"/>
    </source>
</evidence>
<feature type="non-terminal residue" evidence="4">
    <location>
        <position position="1"/>
    </location>
</feature>
<feature type="compositionally biased region" description="Low complexity" evidence="2">
    <location>
        <begin position="327"/>
        <end position="343"/>
    </location>
</feature>
<dbReference type="Proteomes" id="UP000649617">
    <property type="component" value="Unassembled WGS sequence"/>
</dbReference>
<dbReference type="SMART" id="SM00588">
    <property type="entry name" value="NEUZ"/>
    <property type="match status" value="1"/>
</dbReference>
<feature type="compositionally biased region" description="Polar residues" evidence="2">
    <location>
        <begin position="296"/>
        <end position="314"/>
    </location>
</feature>
<evidence type="ECO:0000256" key="1">
    <source>
        <dbReference type="SAM" id="Coils"/>
    </source>
</evidence>
<protein>
    <submittedName>
        <fullName evidence="4">Neurl4 protein</fullName>
    </submittedName>
</protein>
<evidence type="ECO:0000313" key="5">
    <source>
        <dbReference type="Proteomes" id="UP000649617"/>
    </source>
</evidence>
<reference evidence="4" key="1">
    <citation type="submission" date="2021-02" db="EMBL/GenBank/DDBJ databases">
        <authorList>
            <person name="Dougan E. K."/>
            <person name="Rhodes N."/>
            <person name="Thang M."/>
            <person name="Chan C."/>
        </authorList>
    </citation>
    <scope>NUCLEOTIDE SEQUENCE</scope>
</reference>
<feature type="region of interest" description="Disordered" evidence="2">
    <location>
        <begin position="493"/>
        <end position="514"/>
    </location>
</feature>
<dbReference type="PROSITE" id="PS51065">
    <property type="entry name" value="NHR"/>
    <property type="match status" value="1"/>
</dbReference>
<comment type="caution">
    <text evidence="4">The sequence shown here is derived from an EMBL/GenBank/DDBJ whole genome shotgun (WGS) entry which is preliminary data.</text>
</comment>
<dbReference type="InterPro" id="IPR043136">
    <property type="entry name" value="B30.2/SPRY_sf"/>
</dbReference>
<keyword evidence="1" id="KW-0175">Coiled coil</keyword>
<feature type="domain" description="NHR" evidence="3">
    <location>
        <begin position="517"/>
        <end position="692"/>
    </location>
</feature>
<dbReference type="InterPro" id="IPR037962">
    <property type="entry name" value="Neuralized"/>
</dbReference>
<dbReference type="AlphaFoldDB" id="A0A812NMX4"/>
<dbReference type="Gene3D" id="2.60.120.920">
    <property type="match status" value="1"/>
</dbReference>
<feature type="region of interest" description="Disordered" evidence="2">
    <location>
        <begin position="296"/>
        <end position="374"/>
    </location>
</feature>
<feature type="coiled-coil region" evidence="1">
    <location>
        <begin position="190"/>
        <end position="286"/>
    </location>
</feature>
<dbReference type="PANTHER" id="PTHR12429:SF8">
    <property type="entry name" value="NEURALIZED-LIKE PROTEIN 2"/>
    <property type="match status" value="1"/>
</dbReference>
<dbReference type="Pfam" id="PF07177">
    <property type="entry name" value="Neuralized"/>
    <property type="match status" value="1"/>
</dbReference>
<keyword evidence="5" id="KW-1185">Reference proteome</keyword>
<gene>
    <name evidence="4" type="primary">neurl4</name>
    <name evidence="4" type="ORF">SPIL2461_LOCUS7601</name>
</gene>